<dbReference type="RefSeq" id="WP_179168823.1">
    <property type="nucleotide sequence ID" value="NZ_CP058529.1"/>
</dbReference>
<evidence type="ECO:0000256" key="8">
    <source>
        <dbReference type="ARBA" id="ARBA00023146"/>
    </source>
</evidence>
<gene>
    <name evidence="10" type="primary">ileS</name>
    <name evidence="13" type="ORF">HUG10_06685</name>
</gene>
<dbReference type="GeneID" id="56028504"/>
<protein>
    <recommendedName>
        <fullName evidence="10">Isoleucine--tRNA ligase</fullName>
        <ecNumber evidence="10">6.1.1.5</ecNumber>
    </recommendedName>
    <alternativeName>
        <fullName evidence="10">Isoleucyl-tRNA synthetase</fullName>
        <shortName evidence="10">IleRS</shortName>
    </alternativeName>
</protein>
<dbReference type="GO" id="GO:0005737">
    <property type="term" value="C:cytoplasm"/>
    <property type="evidence" value="ECO:0007669"/>
    <property type="project" value="UniProtKB-SubCell"/>
</dbReference>
<keyword evidence="3 10" id="KW-0479">Metal-binding</keyword>
<dbReference type="SUPFAM" id="SSF50677">
    <property type="entry name" value="ValRS/IleRS/LeuRS editing domain"/>
    <property type="match status" value="1"/>
</dbReference>
<evidence type="ECO:0000256" key="7">
    <source>
        <dbReference type="ARBA" id="ARBA00022917"/>
    </source>
</evidence>
<dbReference type="GO" id="GO:0000049">
    <property type="term" value="F:tRNA binding"/>
    <property type="evidence" value="ECO:0007669"/>
    <property type="project" value="InterPro"/>
</dbReference>
<dbReference type="InterPro" id="IPR001412">
    <property type="entry name" value="aa-tRNA-synth_I_CS"/>
</dbReference>
<dbReference type="AlphaFoldDB" id="A0A7D5GE98"/>
<dbReference type="InterPro" id="IPR002301">
    <property type="entry name" value="Ile-tRNA-ligase"/>
</dbReference>
<dbReference type="KEGG" id="halg:HUG10_06685"/>
<dbReference type="PANTHER" id="PTHR42780">
    <property type="entry name" value="SOLEUCYL-TRNA SYNTHETASE"/>
    <property type="match status" value="1"/>
</dbReference>
<accession>A0A7D5GE98</accession>
<feature type="short sequence motif" description="'KMSKS' region" evidence="10">
    <location>
        <begin position="604"/>
        <end position="608"/>
    </location>
</feature>
<dbReference type="OrthoDB" id="30823at2157"/>
<evidence type="ECO:0000256" key="1">
    <source>
        <dbReference type="ARBA" id="ARBA00022490"/>
    </source>
</evidence>
<dbReference type="GO" id="GO:0005524">
    <property type="term" value="F:ATP binding"/>
    <property type="evidence" value="ECO:0007669"/>
    <property type="project" value="UniProtKB-UniRule"/>
</dbReference>
<dbReference type="Proteomes" id="UP000509750">
    <property type="component" value="Chromosome"/>
</dbReference>
<dbReference type="EC" id="6.1.1.5" evidence="10"/>
<comment type="subcellular location">
    <subcellularLocation>
        <location evidence="10">Cytoplasm</location>
    </subcellularLocation>
</comment>
<organism evidence="13 14">
    <name type="scientific">Halorarum halophilum</name>
    <dbReference type="NCBI Taxonomy" id="2743090"/>
    <lineage>
        <taxon>Archaea</taxon>
        <taxon>Methanobacteriati</taxon>
        <taxon>Methanobacteriota</taxon>
        <taxon>Stenosarchaea group</taxon>
        <taxon>Halobacteria</taxon>
        <taxon>Halobacteriales</taxon>
        <taxon>Haloferacaceae</taxon>
        <taxon>Halorarum</taxon>
    </lineage>
</organism>
<comment type="catalytic activity">
    <reaction evidence="9 10">
        <text>tRNA(Ile) + L-isoleucine + ATP = L-isoleucyl-tRNA(Ile) + AMP + diphosphate</text>
        <dbReference type="Rhea" id="RHEA:11060"/>
        <dbReference type="Rhea" id="RHEA-COMP:9666"/>
        <dbReference type="Rhea" id="RHEA-COMP:9695"/>
        <dbReference type="ChEBI" id="CHEBI:30616"/>
        <dbReference type="ChEBI" id="CHEBI:33019"/>
        <dbReference type="ChEBI" id="CHEBI:58045"/>
        <dbReference type="ChEBI" id="CHEBI:78442"/>
        <dbReference type="ChEBI" id="CHEBI:78528"/>
        <dbReference type="ChEBI" id="CHEBI:456215"/>
        <dbReference type="EC" id="6.1.1.5"/>
    </reaction>
</comment>
<dbReference type="InterPro" id="IPR023586">
    <property type="entry name" value="Ile-tRNA-ligase_type2"/>
</dbReference>
<dbReference type="InterPro" id="IPR002300">
    <property type="entry name" value="aa-tRNA-synth_Ia"/>
</dbReference>
<feature type="binding site" evidence="10">
    <location>
        <position position="607"/>
    </location>
    <ligand>
        <name>ATP</name>
        <dbReference type="ChEBI" id="CHEBI:30616"/>
    </ligand>
</feature>
<evidence type="ECO:0000256" key="10">
    <source>
        <dbReference type="HAMAP-Rule" id="MF_02003"/>
    </source>
</evidence>
<dbReference type="SUPFAM" id="SSF52374">
    <property type="entry name" value="Nucleotidylyl transferase"/>
    <property type="match status" value="1"/>
</dbReference>
<proteinExistence type="inferred from homology"/>
<dbReference type="GO" id="GO:0002161">
    <property type="term" value="F:aminoacyl-tRNA deacylase activity"/>
    <property type="evidence" value="ECO:0007669"/>
    <property type="project" value="InterPro"/>
</dbReference>
<dbReference type="Pfam" id="PF00133">
    <property type="entry name" value="tRNA-synt_1"/>
    <property type="match status" value="1"/>
</dbReference>
<keyword evidence="14" id="KW-1185">Reference proteome</keyword>
<evidence type="ECO:0000259" key="12">
    <source>
        <dbReference type="Pfam" id="PF08264"/>
    </source>
</evidence>
<keyword evidence="6 10" id="KW-0067">ATP-binding</keyword>
<dbReference type="Gene3D" id="3.90.740.10">
    <property type="entry name" value="Valyl/Leucyl/Isoleucyl-tRNA synthetase, editing domain"/>
    <property type="match status" value="1"/>
</dbReference>
<keyword evidence="1 10" id="KW-0963">Cytoplasm</keyword>
<comment type="function">
    <text evidence="10">Catalyzes the attachment of isoleucine to tRNA(Ile). As IleRS can inadvertently accommodate and process structurally similar amino acids such as valine, to avoid such errors it has two additional distinct tRNA(Ile)-dependent editing activities. One activity is designated as 'pretransfer' editing and involves the hydrolysis of activated Val-AMP. The other activity is designated 'posttransfer' editing and involves deacylation of mischarged Val-tRNA(Ile).</text>
</comment>
<evidence type="ECO:0000256" key="2">
    <source>
        <dbReference type="ARBA" id="ARBA00022598"/>
    </source>
</evidence>
<evidence type="ECO:0000256" key="9">
    <source>
        <dbReference type="ARBA" id="ARBA00048359"/>
    </source>
</evidence>
<dbReference type="GO" id="GO:0008270">
    <property type="term" value="F:zinc ion binding"/>
    <property type="evidence" value="ECO:0007669"/>
    <property type="project" value="UniProtKB-UniRule"/>
</dbReference>
<comment type="subunit">
    <text evidence="10">Monomer.</text>
</comment>
<reference evidence="13 14" key="1">
    <citation type="submission" date="2020-07" db="EMBL/GenBank/DDBJ databases">
        <title>Gai3-2, isolated from salt lake.</title>
        <authorList>
            <person name="Cui H."/>
            <person name="Shi X."/>
        </authorList>
    </citation>
    <scope>NUCLEOTIDE SEQUENCE [LARGE SCALE GENOMIC DNA]</scope>
    <source>
        <strain evidence="13 14">Gai3-2</strain>
    </source>
</reference>
<dbReference type="InterPro" id="IPR014729">
    <property type="entry name" value="Rossmann-like_a/b/a_fold"/>
</dbReference>
<dbReference type="PRINTS" id="PR00984">
    <property type="entry name" value="TRNASYNTHILE"/>
</dbReference>
<comment type="cofactor">
    <cofactor evidence="10">
        <name>Zn(2+)</name>
        <dbReference type="ChEBI" id="CHEBI:29105"/>
    </cofactor>
</comment>
<keyword evidence="2 10" id="KW-0436">Ligase</keyword>
<dbReference type="FunFam" id="3.40.50.620:FF:000286">
    <property type="entry name" value="Isoleucine--tRNA ligase"/>
    <property type="match status" value="1"/>
</dbReference>
<dbReference type="PROSITE" id="PS00178">
    <property type="entry name" value="AA_TRNA_LIGASE_I"/>
    <property type="match status" value="1"/>
</dbReference>
<dbReference type="Gene3D" id="1.10.730.10">
    <property type="entry name" value="Isoleucyl-tRNA Synthetase, Domain 1"/>
    <property type="match status" value="1"/>
</dbReference>
<dbReference type="InterPro" id="IPR033709">
    <property type="entry name" value="Anticodon_Ile_ABEc"/>
</dbReference>
<dbReference type="PANTHER" id="PTHR42780:SF1">
    <property type="entry name" value="ISOLEUCINE--TRNA LIGASE, CYTOPLASMIC"/>
    <property type="match status" value="1"/>
</dbReference>
<dbReference type="NCBIfam" id="TIGR00392">
    <property type="entry name" value="ileS"/>
    <property type="match status" value="1"/>
</dbReference>
<dbReference type="SUPFAM" id="SSF47323">
    <property type="entry name" value="Anticodon-binding domain of a subclass of class I aminoacyl-tRNA synthetases"/>
    <property type="match status" value="2"/>
</dbReference>
<evidence type="ECO:0000256" key="6">
    <source>
        <dbReference type="ARBA" id="ARBA00022840"/>
    </source>
</evidence>
<evidence type="ECO:0000313" key="14">
    <source>
        <dbReference type="Proteomes" id="UP000509750"/>
    </source>
</evidence>
<feature type="domain" description="Methionyl/Valyl/Leucyl/Isoleucyl-tRNA synthetase anticodon-binding" evidence="12">
    <location>
        <begin position="690"/>
        <end position="836"/>
    </location>
</feature>
<dbReference type="EMBL" id="CP058529">
    <property type="protein sequence ID" value="QLG27248.1"/>
    <property type="molecule type" value="Genomic_DNA"/>
</dbReference>
<evidence type="ECO:0000256" key="3">
    <source>
        <dbReference type="ARBA" id="ARBA00022723"/>
    </source>
</evidence>
<feature type="short sequence motif" description="'HIGH' region" evidence="10">
    <location>
        <begin position="49"/>
        <end position="59"/>
    </location>
</feature>
<keyword evidence="5 10" id="KW-0862">Zinc</keyword>
<evidence type="ECO:0000259" key="11">
    <source>
        <dbReference type="Pfam" id="PF00133"/>
    </source>
</evidence>
<dbReference type="GO" id="GO:0006428">
    <property type="term" value="P:isoleucyl-tRNA aminoacylation"/>
    <property type="evidence" value="ECO:0007669"/>
    <property type="project" value="UniProtKB-UniRule"/>
</dbReference>
<evidence type="ECO:0000256" key="4">
    <source>
        <dbReference type="ARBA" id="ARBA00022741"/>
    </source>
</evidence>
<dbReference type="Gene3D" id="3.40.50.620">
    <property type="entry name" value="HUPs"/>
    <property type="match status" value="2"/>
</dbReference>
<feature type="domain" description="Aminoacyl-tRNA synthetase class Ia" evidence="11">
    <location>
        <begin position="21"/>
        <end position="643"/>
    </location>
</feature>
<dbReference type="Pfam" id="PF08264">
    <property type="entry name" value="Anticodon_1"/>
    <property type="match status" value="1"/>
</dbReference>
<dbReference type="CDD" id="cd00818">
    <property type="entry name" value="IleRS_core"/>
    <property type="match status" value="1"/>
</dbReference>
<dbReference type="Pfam" id="PF19302">
    <property type="entry name" value="DUF5915"/>
    <property type="match status" value="1"/>
</dbReference>
<dbReference type="GO" id="GO:0004822">
    <property type="term" value="F:isoleucine-tRNA ligase activity"/>
    <property type="evidence" value="ECO:0007669"/>
    <property type="project" value="UniProtKB-UniRule"/>
</dbReference>
<keyword evidence="4 10" id="KW-0547">Nucleotide-binding</keyword>
<evidence type="ECO:0000256" key="5">
    <source>
        <dbReference type="ARBA" id="ARBA00022833"/>
    </source>
</evidence>
<comment type="domain">
    <text evidence="10">IleRS has two distinct active sites: one for aminoacylation and one for editing. The misactivated valine is translocated from the active site to the editing site, which sterically excludes the correctly activated isoleucine. The single editing site contains two valyl binding pockets, one specific for each substrate (Val-AMP or Val-tRNA(Ile)).</text>
</comment>
<sequence>MDDSDVSDQYAPEAVESAVEAHWDEEGAYEAAKEAHADDPDFFFVDGPPYTTGQMHLGTAWNKTLKDTVLRHKRMTGHNVTDRPGYDMHGLPIETKVEQELGFDTKRDIEEFGMENFIEECREFAERNRENMDEDFQSIGTWMDWDDPYKTISPEYMEAAWWALSRVHDRGLVEQGKRAISQCPRCETAIANNEVEYEDIESPSIYVKFPLTGREGNLVIWTTTPWTIPANEFVAVGPELTYQEVRAEKDGEEETLFLAESTVEDALKRGRYDDYEVVAEYAGEDLVGWEYEHPLAEEVPDHAEGEGVGQVYTADYVEADRTGLVHSAPGHGQEDFERGQELGLETFSPVGGDGVFTDEGGEYAGQFVRDANDDIVADLDAKGLLLAAETHAHSYGHCWRCDTPIVFLATDQWFIRITEIKDELLDNIDDSEWHPHEAREGRFRNFVEEAPDWNISRQRYWGIPLPIWVPEGEGNPDMDDLLVVSSREELAERVDQDVDPETVDLHRPTVDDLTITEDGVTHERVPDVFDVWFDSSVATLGTIGYPSDQETFERLWPADLIIEAHDQTRGWFWSQLGMGTAALGEPPYDEVLMHGFTTLGDGTKMSKSRGNIVTPQEAIEEVGRDPLRCYLLSHEQQGQDLAFEWDGLHAMQSTLNILWNVFRFPLPYMRLDGYDPAEPELNDGDLTTVDEWVLSRLQTTKAEMADAWDDYEVDDALNALLSFVTEDVSRFYVKAIRERMWEDEDSASKRGAYATMATLLDEVTRLLSPFAPYLTERMYQHLDGSATTVHQLPYPEVDETLRDPDLERDMAVLRGVEEAAANARQRAERKLRWPVTRVVVESADPAIRESVGNLRDLLAERVNAQSVEVVDSYGELVEVAEPEMSKLGPAFGGDAQRIMEAIRGSVRAELDAGDGLSVTADGEEYDLDEGMVDFHSQAPEGVVSAEFDGVPASGDAGARRTGSGGGTVYVDTELTEAIESEGYARDVVRRIQEMRKELDLDVDERIRVSLDVADDRVADFVDEHRDHIAEETRTDEFVEGVAQRREGGDPDGVDFDLVEEWTVEGVAVTIGVARVAAEQQAD</sequence>
<dbReference type="InterPro" id="IPR013155">
    <property type="entry name" value="M/V/L/I-tRNA-synth_anticd-bd"/>
</dbReference>
<dbReference type="InterPro" id="IPR009080">
    <property type="entry name" value="tRNAsynth_Ia_anticodon-bd"/>
</dbReference>
<comment type="similarity">
    <text evidence="10">Belongs to the class-I aminoacyl-tRNA synthetase family. IleS type 2 subfamily.</text>
</comment>
<keyword evidence="8 10" id="KW-0030">Aminoacyl-tRNA synthetase</keyword>
<keyword evidence="7 10" id="KW-0648">Protein biosynthesis</keyword>
<evidence type="ECO:0000313" key="13">
    <source>
        <dbReference type="EMBL" id="QLG27248.1"/>
    </source>
</evidence>
<name>A0A7D5GE98_9EURY</name>
<dbReference type="HAMAP" id="MF_02003">
    <property type="entry name" value="Ile_tRNA_synth_type2"/>
    <property type="match status" value="1"/>
</dbReference>
<dbReference type="InterPro" id="IPR009008">
    <property type="entry name" value="Val/Leu/Ile-tRNA-synth_edit"/>
</dbReference>
<dbReference type="CDD" id="cd07961">
    <property type="entry name" value="Anticodon_Ia_Ile_ABEc"/>
    <property type="match status" value="1"/>
</dbReference>